<organism evidence="7 8">
    <name type="scientific">Chitinimonas arctica</name>
    <dbReference type="NCBI Taxonomy" id="2594795"/>
    <lineage>
        <taxon>Bacteria</taxon>
        <taxon>Pseudomonadati</taxon>
        <taxon>Pseudomonadota</taxon>
        <taxon>Betaproteobacteria</taxon>
        <taxon>Neisseriales</taxon>
        <taxon>Chitinibacteraceae</taxon>
        <taxon>Chitinimonas</taxon>
    </lineage>
</organism>
<gene>
    <name evidence="7" type="ORF">FNU76_05610</name>
</gene>
<dbReference type="InterPro" id="IPR051685">
    <property type="entry name" value="Ycf3/AcsC/BcsC/TPR_MFPF"/>
</dbReference>
<evidence type="ECO:0000313" key="7">
    <source>
        <dbReference type="EMBL" id="QDQ25867.1"/>
    </source>
</evidence>
<dbReference type="Proteomes" id="UP000317550">
    <property type="component" value="Chromosome"/>
</dbReference>
<evidence type="ECO:0000256" key="1">
    <source>
        <dbReference type="ARBA" id="ARBA00022737"/>
    </source>
</evidence>
<dbReference type="RefSeq" id="WP_143856790.1">
    <property type="nucleotide sequence ID" value="NZ_CP041730.1"/>
</dbReference>
<reference evidence="8" key="1">
    <citation type="submission" date="2019-07" db="EMBL/GenBank/DDBJ databases">
        <title>Chitinimonas sp. nov., isolated from Ny-Alesund, arctica soil.</title>
        <authorList>
            <person name="Xu Q."/>
            <person name="Peng F."/>
        </authorList>
    </citation>
    <scope>NUCLEOTIDE SEQUENCE [LARGE SCALE GENOMIC DNA]</scope>
    <source>
        <strain evidence="8">R3-44</strain>
    </source>
</reference>
<dbReference type="PANTHER" id="PTHR44943:SF8">
    <property type="entry name" value="TPR REPEAT-CONTAINING PROTEIN MJ0263"/>
    <property type="match status" value="1"/>
</dbReference>
<evidence type="ECO:0000256" key="2">
    <source>
        <dbReference type="ARBA" id="ARBA00022803"/>
    </source>
</evidence>
<evidence type="ECO:0000256" key="5">
    <source>
        <dbReference type="SAM" id="SignalP"/>
    </source>
</evidence>
<feature type="signal peptide" evidence="5">
    <location>
        <begin position="1"/>
        <end position="21"/>
    </location>
</feature>
<dbReference type="PROSITE" id="PS50005">
    <property type="entry name" value="TPR"/>
    <property type="match status" value="1"/>
</dbReference>
<feature type="chain" id="PRO_5027789487" evidence="5">
    <location>
        <begin position="22"/>
        <end position="372"/>
    </location>
</feature>
<dbReference type="OrthoDB" id="5294075at2"/>
<dbReference type="InterPro" id="IPR011990">
    <property type="entry name" value="TPR-like_helical_dom_sf"/>
</dbReference>
<dbReference type="InterPro" id="IPR056203">
    <property type="entry name" value="Cds6_C"/>
</dbReference>
<sequence length="372" mass="40068">MPAFRFISLLLSITLLAGAHAGEADDIAGSLTRGQADEALQSADRALLKAPRDARLRLLRGNALAQLGRSNEAIQVFSSLTVDYPALPEPYNNLAAVYAQQGQLDRARTTLQMALQTNPAYATAHANLADVYAKLAAQSYEKALQRDVVERQNGQVSTPASPASSRLALVQDLVSRSAATASRPAETRPPVPPAIVTKPLPTPVVVAATKPAATPAVGVIVSRPEPKPEPKPEPRPEPKPLPKPEPKPATVAPVASPNAGKEAEAQILAAVNGWADAWSQRRVGGYLASYAKSFKPGGIGRSAWEQQRRERIEAAKRIEVKLANIRVKLEGDTATVRFVQRYKSDKLENSTTKTLVMEKNGSRWLIREERVG</sequence>
<dbReference type="AlphaFoldDB" id="A0A516SCI8"/>
<protein>
    <submittedName>
        <fullName evidence="7">Tetratricopeptide repeat protein</fullName>
    </submittedName>
</protein>
<keyword evidence="5" id="KW-0732">Signal</keyword>
<dbReference type="InterPro" id="IPR019734">
    <property type="entry name" value="TPR_rpt"/>
</dbReference>
<dbReference type="SMART" id="SM00028">
    <property type="entry name" value="TPR"/>
    <property type="match status" value="3"/>
</dbReference>
<dbReference type="InterPro" id="IPR032710">
    <property type="entry name" value="NTF2-like_dom_sf"/>
</dbReference>
<feature type="repeat" description="TPR" evidence="3">
    <location>
        <begin position="88"/>
        <end position="121"/>
    </location>
</feature>
<keyword evidence="1" id="KW-0677">Repeat</keyword>
<dbReference type="KEGG" id="cari:FNU76_05610"/>
<evidence type="ECO:0000256" key="4">
    <source>
        <dbReference type="SAM" id="MobiDB-lite"/>
    </source>
</evidence>
<accession>A0A516SCI8</accession>
<dbReference type="Gene3D" id="1.25.40.10">
    <property type="entry name" value="Tetratricopeptide repeat domain"/>
    <property type="match status" value="1"/>
</dbReference>
<dbReference type="EMBL" id="CP041730">
    <property type="protein sequence ID" value="QDQ25867.1"/>
    <property type="molecule type" value="Genomic_DNA"/>
</dbReference>
<dbReference type="Pfam" id="PF13432">
    <property type="entry name" value="TPR_16"/>
    <property type="match status" value="1"/>
</dbReference>
<dbReference type="Pfam" id="PF24125">
    <property type="entry name" value="Cds6_C"/>
    <property type="match status" value="1"/>
</dbReference>
<dbReference type="SUPFAM" id="SSF54427">
    <property type="entry name" value="NTF2-like"/>
    <property type="match status" value="1"/>
</dbReference>
<evidence type="ECO:0000313" key="8">
    <source>
        <dbReference type="Proteomes" id="UP000317550"/>
    </source>
</evidence>
<keyword evidence="8" id="KW-1185">Reference proteome</keyword>
<feature type="domain" description="Cds6 C-terminal" evidence="6">
    <location>
        <begin position="266"/>
        <end position="369"/>
    </location>
</feature>
<proteinExistence type="predicted"/>
<keyword evidence="2 3" id="KW-0802">TPR repeat</keyword>
<dbReference type="PANTHER" id="PTHR44943">
    <property type="entry name" value="CELLULOSE SYNTHASE OPERON PROTEIN C"/>
    <property type="match status" value="1"/>
</dbReference>
<evidence type="ECO:0000259" key="6">
    <source>
        <dbReference type="Pfam" id="PF24125"/>
    </source>
</evidence>
<dbReference type="SUPFAM" id="SSF48452">
    <property type="entry name" value="TPR-like"/>
    <property type="match status" value="1"/>
</dbReference>
<dbReference type="Gene3D" id="3.10.450.50">
    <property type="match status" value="1"/>
</dbReference>
<feature type="compositionally biased region" description="Basic and acidic residues" evidence="4">
    <location>
        <begin position="224"/>
        <end position="246"/>
    </location>
</feature>
<feature type="region of interest" description="Disordered" evidence="4">
    <location>
        <begin position="217"/>
        <end position="258"/>
    </location>
</feature>
<name>A0A516SCI8_9NEIS</name>
<feature type="region of interest" description="Disordered" evidence="4">
    <location>
        <begin position="178"/>
        <end position="198"/>
    </location>
</feature>
<evidence type="ECO:0000256" key="3">
    <source>
        <dbReference type="PROSITE-ProRule" id="PRU00339"/>
    </source>
</evidence>
<dbReference type="Pfam" id="PF13414">
    <property type="entry name" value="TPR_11"/>
    <property type="match status" value="1"/>
</dbReference>